<evidence type="ECO:0000259" key="4">
    <source>
        <dbReference type="PROSITE" id="PS50977"/>
    </source>
</evidence>
<dbReference type="SUPFAM" id="SSF46689">
    <property type="entry name" value="Homeodomain-like"/>
    <property type="match status" value="1"/>
</dbReference>
<dbReference type="GO" id="GO:0003700">
    <property type="term" value="F:DNA-binding transcription factor activity"/>
    <property type="evidence" value="ECO:0007669"/>
    <property type="project" value="TreeGrafter"/>
</dbReference>
<gene>
    <name evidence="5" type="ORF">GCM10011410_02110</name>
</gene>
<dbReference type="AlphaFoldDB" id="A0A916X9F0"/>
<evidence type="ECO:0000256" key="3">
    <source>
        <dbReference type="SAM" id="MobiDB-lite"/>
    </source>
</evidence>
<dbReference type="PROSITE" id="PS50977">
    <property type="entry name" value="HTH_TETR_2"/>
    <property type="match status" value="1"/>
</dbReference>
<reference evidence="5" key="2">
    <citation type="submission" date="2020-09" db="EMBL/GenBank/DDBJ databases">
        <authorList>
            <person name="Sun Q."/>
            <person name="Zhou Y."/>
        </authorList>
    </citation>
    <scope>NUCLEOTIDE SEQUENCE</scope>
    <source>
        <strain evidence="5">CGMCC 1.15478</strain>
    </source>
</reference>
<evidence type="ECO:0000313" key="6">
    <source>
        <dbReference type="Proteomes" id="UP000641514"/>
    </source>
</evidence>
<feature type="compositionally biased region" description="Polar residues" evidence="3">
    <location>
        <begin position="1"/>
        <end position="12"/>
    </location>
</feature>
<organism evidence="5 6">
    <name type="scientific">Hoyosella rhizosphaerae</name>
    <dbReference type="NCBI Taxonomy" id="1755582"/>
    <lineage>
        <taxon>Bacteria</taxon>
        <taxon>Bacillati</taxon>
        <taxon>Actinomycetota</taxon>
        <taxon>Actinomycetes</taxon>
        <taxon>Mycobacteriales</taxon>
        <taxon>Hoyosellaceae</taxon>
        <taxon>Hoyosella</taxon>
    </lineage>
</organism>
<evidence type="ECO:0000313" key="5">
    <source>
        <dbReference type="EMBL" id="GGC53340.1"/>
    </source>
</evidence>
<evidence type="ECO:0000256" key="2">
    <source>
        <dbReference type="PROSITE-ProRule" id="PRU00335"/>
    </source>
</evidence>
<feature type="DNA-binding region" description="H-T-H motif" evidence="2">
    <location>
        <begin position="49"/>
        <end position="68"/>
    </location>
</feature>
<keyword evidence="1 2" id="KW-0238">DNA-binding</keyword>
<dbReference type="PANTHER" id="PTHR30055">
    <property type="entry name" value="HTH-TYPE TRANSCRIPTIONAL REGULATOR RUTR"/>
    <property type="match status" value="1"/>
</dbReference>
<sequence>MQTKLDSTSAATERQYGGRSVSDRRAERRVRFVDSAITVFGERTYRGSTLSDICSHAKLSRRQFYEEFGSREELLTAAYSRIQEDARTAVLTAITEFSHAPIEETIAEVMSAYVESIAADPLRAQVAFVEVVGVSTELEALRRRQRLTWGKLLETALRSKLGETYEPPGGYMLAGQAFVGAVNNVAHEWSLSDPRPPHSDLKELFTAVLTPLASYKK</sequence>
<dbReference type="GO" id="GO:0000976">
    <property type="term" value="F:transcription cis-regulatory region binding"/>
    <property type="evidence" value="ECO:0007669"/>
    <property type="project" value="TreeGrafter"/>
</dbReference>
<dbReference type="InterPro" id="IPR050109">
    <property type="entry name" value="HTH-type_TetR-like_transc_reg"/>
</dbReference>
<reference evidence="5" key="1">
    <citation type="journal article" date="2014" name="Int. J. Syst. Evol. Microbiol.">
        <title>Complete genome sequence of Corynebacterium casei LMG S-19264T (=DSM 44701T), isolated from a smear-ripened cheese.</title>
        <authorList>
            <consortium name="US DOE Joint Genome Institute (JGI-PGF)"/>
            <person name="Walter F."/>
            <person name="Albersmeier A."/>
            <person name="Kalinowski J."/>
            <person name="Ruckert C."/>
        </authorList>
    </citation>
    <scope>NUCLEOTIDE SEQUENCE</scope>
    <source>
        <strain evidence="5">CGMCC 1.15478</strain>
    </source>
</reference>
<dbReference type="Proteomes" id="UP000641514">
    <property type="component" value="Unassembled WGS sequence"/>
</dbReference>
<evidence type="ECO:0000256" key="1">
    <source>
        <dbReference type="ARBA" id="ARBA00023125"/>
    </source>
</evidence>
<comment type="caution">
    <text evidence="5">The sequence shown here is derived from an EMBL/GenBank/DDBJ whole genome shotgun (WGS) entry which is preliminary data.</text>
</comment>
<accession>A0A916X9F0</accession>
<dbReference type="Gene3D" id="1.10.357.10">
    <property type="entry name" value="Tetracycline Repressor, domain 2"/>
    <property type="match status" value="1"/>
</dbReference>
<dbReference type="Pfam" id="PF00440">
    <property type="entry name" value="TetR_N"/>
    <property type="match status" value="1"/>
</dbReference>
<feature type="region of interest" description="Disordered" evidence="3">
    <location>
        <begin position="1"/>
        <end position="22"/>
    </location>
</feature>
<dbReference type="EMBL" id="BMJH01000001">
    <property type="protein sequence ID" value="GGC53340.1"/>
    <property type="molecule type" value="Genomic_DNA"/>
</dbReference>
<dbReference type="InterPro" id="IPR001647">
    <property type="entry name" value="HTH_TetR"/>
</dbReference>
<keyword evidence="6" id="KW-1185">Reference proteome</keyword>
<dbReference type="InterPro" id="IPR009057">
    <property type="entry name" value="Homeodomain-like_sf"/>
</dbReference>
<name>A0A916X9F0_9ACTN</name>
<feature type="domain" description="HTH tetR-type" evidence="4">
    <location>
        <begin position="26"/>
        <end position="86"/>
    </location>
</feature>
<proteinExistence type="predicted"/>
<protein>
    <submittedName>
        <fullName evidence="5">TetR family transcriptional regulator</fullName>
    </submittedName>
</protein>
<dbReference type="PANTHER" id="PTHR30055:SF226">
    <property type="entry name" value="HTH-TYPE TRANSCRIPTIONAL REGULATOR PKSA"/>
    <property type="match status" value="1"/>
</dbReference>
<dbReference type="RefSeq" id="WP_188669837.1">
    <property type="nucleotide sequence ID" value="NZ_BMJH01000001.1"/>
</dbReference>